<dbReference type="GO" id="GO:0015074">
    <property type="term" value="P:DNA integration"/>
    <property type="evidence" value="ECO:0007669"/>
    <property type="project" value="InterPro"/>
</dbReference>
<comment type="similarity">
    <text evidence="1">Belongs to the 'phage' integrase family.</text>
</comment>
<keyword evidence="2" id="KW-0238">DNA-binding</keyword>
<dbReference type="RefSeq" id="WP_091208973.1">
    <property type="nucleotide sequence ID" value="NZ_FOCL01000002.1"/>
</dbReference>
<dbReference type="EMBL" id="FOCL01000002">
    <property type="protein sequence ID" value="SEM99849.1"/>
    <property type="molecule type" value="Genomic_DNA"/>
</dbReference>
<dbReference type="InterPro" id="IPR002104">
    <property type="entry name" value="Integrase_catalytic"/>
</dbReference>
<dbReference type="Pfam" id="PF00589">
    <property type="entry name" value="Phage_integrase"/>
    <property type="match status" value="1"/>
</dbReference>
<evidence type="ECO:0000256" key="3">
    <source>
        <dbReference type="ARBA" id="ARBA00023172"/>
    </source>
</evidence>
<dbReference type="PANTHER" id="PTHR30349:SF64">
    <property type="entry name" value="PROPHAGE INTEGRASE INTD-RELATED"/>
    <property type="match status" value="1"/>
</dbReference>
<dbReference type="InterPro" id="IPR035386">
    <property type="entry name" value="Arm-DNA-bind_5"/>
</dbReference>
<dbReference type="Gene3D" id="1.10.150.130">
    <property type="match status" value="1"/>
</dbReference>
<keyword evidence="3" id="KW-0233">DNA recombination</keyword>
<name>A0A1H8CY98_9SPHI</name>
<reference evidence="6" key="1">
    <citation type="submission" date="2016-10" db="EMBL/GenBank/DDBJ databases">
        <authorList>
            <person name="Varghese N."/>
            <person name="Submissions S."/>
        </authorList>
    </citation>
    <scope>NUCLEOTIDE SEQUENCE [LARGE SCALE GENOMIC DNA]</scope>
    <source>
        <strain evidence="6">Gh-48</strain>
    </source>
</reference>
<accession>A0A1H8CY98</accession>
<dbReference type="PROSITE" id="PS51898">
    <property type="entry name" value="TYR_RECOMBINASE"/>
    <property type="match status" value="1"/>
</dbReference>
<proteinExistence type="inferred from homology"/>
<dbReference type="SUPFAM" id="SSF56349">
    <property type="entry name" value="DNA breaking-rejoining enzymes"/>
    <property type="match status" value="1"/>
</dbReference>
<dbReference type="InterPro" id="IPR010998">
    <property type="entry name" value="Integrase_recombinase_N"/>
</dbReference>
<dbReference type="STRING" id="551995.SAMN05192574_102125"/>
<evidence type="ECO:0000259" key="4">
    <source>
        <dbReference type="PROSITE" id="PS51898"/>
    </source>
</evidence>
<dbReference type="Proteomes" id="UP000198942">
    <property type="component" value="Unassembled WGS sequence"/>
</dbReference>
<dbReference type="PANTHER" id="PTHR30349">
    <property type="entry name" value="PHAGE INTEGRASE-RELATED"/>
    <property type="match status" value="1"/>
</dbReference>
<evidence type="ECO:0000256" key="2">
    <source>
        <dbReference type="ARBA" id="ARBA00023125"/>
    </source>
</evidence>
<dbReference type="AlphaFoldDB" id="A0A1H8CY98"/>
<dbReference type="Gene3D" id="1.10.443.10">
    <property type="entry name" value="Intergrase catalytic core"/>
    <property type="match status" value="1"/>
</dbReference>
<dbReference type="InterPro" id="IPR013762">
    <property type="entry name" value="Integrase-like_cat_sf"/>
</dbReference>
<dbReference type="Pfam" id="PF17293">
    <property type="entry name" value="Arm-DNA-bind_5"/>
    <property type="match status" value="1"/>
</dbReference>
<keyword evidence="6" id="KW-1185">Reference proteome</keyword>
<protein>
    <submittedName>
        <fullName evidence="5">Site-specific recombinase XerD</fullName>
    </submittedName>
</protein>
<gene>
    <name evidence="5" type="ORF">SAMN05192574_102125</name>
</gene>
<evidence type="ECO:0000313" key="6">
    <source>
        <dbReference type="Proteomes" id="UP000198942"/>
    </source>
</evidence>
<dbReference type="GO" id="GO:0006310">
    <property type="term" value="P:DNA recombination"/>
    <property type="evidence" value="ECO:0007669"/>
    <property type="project" value="UniProtKB-KW"/>
</dbReference>
<feature type="domain" description="Tyr recombinase" evidence="4">
    <location>
        <begin position="242"/>
        <end position="419"/>
    </location>
</feature>
<evidence type="ECO:0000313" key="5">
    <source>
        <dbReference type="EMBL" id="SEM99849.1"/>
    </source>
</evidence>
<dbReference type="InterPro" id="IPR025269">
    <property type="entry name" value="SAM-like_dom"/>
</dbReference>
<dbReference type="CDD" id="cd01185">
    <property type="entry name" value="INTN1_C_like"/>
    <property type="match status" value="1"/>
</dbReference>
<dbReference type="OrthoDB" id="892893at2"/>
<dbReference type="InterPro" id="IPR050090">
    <property type="entry name" value="Tyrosine_recombinase_XerCD"/>
</dbReference>
<organism evidence="5 6">
    <name type="scientific">Mucilaginibacter gossypiicola</name>
    <dbReference type="NCBI Taxonomy" id="551995"/>
    <lineage>
        <taxon>Bacteria</taxon>
        <taxon>Pseudomonadati</taxon>
        <taxon>Bacteroidota</taxon>
        <taxon>Sphingobacteriia</taxon>
        <taxon>Sphingobacteriales</taxon>
        <taxon>Sphingobacteriaceae</taxon>
        <taxon>Mucilaginibacter</taxon>
    </lineage>
</organism>
<dbReference type="Pfam" id="PF13102">
    <property type="entry name" value="Phage_int_SAM_5"/>
    <property type="match status" value="1"/>
</dbReference>
<evidence type="ECO:0000256" key="1">
    <source>
        <dbReference type="ARBA" id="ARBA00008857"/>
    </source>
</evidence>
<sequence length="435" mass="49961">MPDSIKMIQILLNLLLKKWLLMKNSNSFSILIWANKAKSDVNGMMPLYARVTVMGKRAEISLKKKVNPAKWDAKTGFMKGSGNEVRTVNNHIHQVSEEIFRIYSELQKNSDYISAEEIKNKFTDGPTERRTLLAVFDEHNNDVESLVGKDYVKATLTKYKTIRSKVAEFISSKYGRNDVYLDQLEFGFITGFEKHLKIKSGIDHNTTMSYIKRLKRIMTIAVNNHWISINPFSAFKCTTQKVVREELTEDEVKRLEEKTFSVKRLEEVRDCFLFSCYTGYAFIDASKLTEDNIVKGKDNEIWIRTNRTKTEIAANVPLLPQAIQIINKYKDHEDCIYSGKILPMKSNQKMNAYLKEIADLCAIDKNLTTHMARHTFATTITLGNGVPIESVSKMLGHTKITTTQIYARVKEQKVSKDMKDLRLKLNNNSILLSSE</sequence>
<dbReference type="GO" id="GO:0003677">
    <property type="term" value="F:DNA binding"/>
    <property type="evidence" value="ECO:0007669"/>
    <property type="project" value="UniProtKB-KW"/>
</dbReference>
<dbReference type="InterPro" id="IPR011010">
    <property type="entry name" value="DNA_brk_join_enz"/>
</dbReference>